<proteinExistence type="predicted"/>
<gene>
    <name evidence="1" type="ORF">UFOPK1399_00954</name>
</gene>
<dbReference type="SUPFAM" id="SSF53474">
    <property type="entry name" value="alpha/beta-Hydrolases"/>
    <property type="match status" value="1"/>
</dbReference>
<reference evidence="1" key="1">
    <citation type="submission" date="2020-05" db="EMBL/GenBank/DDBJ databases">
        <authorList>
            <person name="Chiriac C."/>
            <person name="Salcher M."/>
            <person name="Ghai R."/>
            <person name="Kavagutti S V."/>
        </authorList>
    </citation>
    <scope>NUCLEOTIDE SEQUENCE</scope>
</reference>
<name>A0A6J6BLH1_9ZZZZ</name>
<organism evidence="1">
    <name type="scientific">freshwater metagenome</name>
    <dbReference type="NCBI Taxonomy" id="449393"/>
    <lineage>
        <taxon>unclassified sequences</taxon>
        <taxon>metagenomes</taxon>
        <taxon>ecological metagenomes</taxon>
    </lineage>
</organism>
<evidence type="ECO:0000313" key="1">
    <source>
        <dbReference type="EMBL" id="CAB4539283.1"/>
    </source>
</evidence>
<dbReference type="EMBL" id="CAEZSD010000137">
    <property type="protein sequence ID" value="CAB4539283.1"/>
    <property type="molecule type" value="Genomic_DNA"/>
</dbReference>
<protein>
    <submittedName>
        <fullName evidence="1">Unannotated protein</fullName>
    </submittedName>
</protein>
<dbReference type="InterPro" id="IPR029058">
    <property type="entry name" value="AB_hydrolase_fold"/>
</dbReference>
<sequence>MITIWRTEPDLTTSDLATIQCPVLVMAGDDDVIAHSHTVELFENIPLGQLAVIPGTSHQFIKEKPAIAQMFIKEFLEDLSYPVTRMPIRRNNLA</sequence>
<accession>A0A6J6BLH1</accession>
<dbReference type="Gene3D" id="3.40.50.1820">
    <property type="entry name" value="alpha/beta hydrolase"/>
    <property type="match status" value="1"/>
</dbReference>
<dbReference type="AlphaFoldDB" id="A0A6J6BLH1"/>